<keyword evidence="2" id="KW-0012">Acyltransferase</keyword>
<comment type="caution">
    <text evidence="4">The sequence shown here is derived from an EMBL/GenBank/DDBJ whole genome shotgun (WGS) entry which is preliminary data.</text>
</comment>
<dbReference type="SUPFAM" id="SSF55729">
    <property type="entry name" value="Acyl-CoA N-acyltransferases (Nat)"/>
    <property type="match status" value="1"/>
</dbReference>
<dbReference type="PANTHER" id="PTHR43626">
    <property type="entry name" value="ACYL-COA N-ACYLTRANSFERASE"/>
    <property type="match status" value="1"/>
</dbReference>
<dbReference type="RefSeq" id="WP_209662085.1">
    <property type="nucleotide sequence ID" value="NZ_JAGGLI010000061.1"/>
</dbReference>
<evidence type="ECO:0000313" key="4">
    <source>
        <dbReference type="EMBL" id="MBP2029036.1"/>
    </source>
</evidence>
<feature type="domain" description="N-acetyltransferase" evidence="3">
    <location>
        <begin position="4"/>
        <end position="134"/>
    </location>
</feature>
<dbReference type="InterPro" id="IPR000182">
    <property type="entry name" value="GNAT_dom"/>
</dbReference>
<organism evidence="4 5">
    <name type="scientific">Acetoanaerobium pronyense</name>
    <dbReference type="NCBI Taxonomy" id="1482736"/>
    <lineage>
        <taxon>Bacteria</taxon>
        <taxon>Bacillati</taxon>
        <taxon>Bacillota</taxon>
        <taxon>Clostridia</taxon>
        <taxon>Peptostreptococcales</taxon>
        <taxon>Filifactoraceae</taxon>
        <taxon>Acetoanaerobium</taxon>
    </lineage>
</organism>
<keyword evidence="1" id="KW-0808">Transferase</keyword>
<dbReference type="InterPro" id="IPR016181">
    <property type="entry name" value="Acyl_CoA_acyltransferase"/>
</dbReference>
<sequence length="134" mass="15433">MDELKYSCDHPNDFQEFYTLYEELGWNKLSLSKDDLEKMCRQSWTVVYVYDKDKLIATGRIISDGVITGLICGVGVHPQYQSKGIGKAIVEILTTKCKEKGIIAQLMCSDSLEQYYEKFDFKRFSIGMSKNTRC</sequence>
<dbReference type="Pfam" id="PF00583">
    <property type="entry name" value="Acetyltransf_1"/>
    <property type="match status" value="1"/>
</dbReference>
<dbReference type="InterPro" id="IPR045039">
    <property type="entry name" value="NSI-like"/>
</dbReference>
<dbReference type="Proteomes" id="UP001314903">
    <property type="component" value="Unassembled WGS sequence"/>
</dbReference>
<protein>
    <submittedName>
        <fullName evidence="4">N-acetylglutamate synthase-like GNAT family acetyltransferase</fullName>
    </submittedName>
</protein>
<gene>
    <name evidence="4" type="ORF">J2Z35_002874</name>
</gene>
<evidence type="ECO:0000256" key="1">
    <source>
        <dbReference type="ARBA" id="ARBA00022679"/>
    </source>
</evidence>
<evidence type="ECO:0000256" key="2">
    <source>
        <dbReference type="ARBA" id="ARBA00023315"/>
    </source>
</evidence>
<evidence type="ECO:0000313" key="5">
    <source>
        <dbReference type="Proteomes" id="UP001314903"/>
    </source>
</evidence>
<dbReference type="Gene3D" id="3.40.630.30">
    <property type="match status" value="1"/>
</dbReference>
<dbReference type="PANTHER" id="PTHR43626:SF4">
    <property type="entry name" value="GCN5-RELATED N-ACETYLTRANSFERASE 2, CHLOROPLASTIC"/>
    <property type="match status" value="1"/>
</dbReference>
<accession>A0ABS4KMM5</accession>
<name>A0ABS4KMM5_9FIRM</name>
<reference evidence="4 5" key="1">
    <citation type="submission" date="2021-03" db="EMBL/GenBank/DDBJ databases">
        <title>Genomic Encyclopedia of Type Strains, Phase IV (KMG-IV): sequencing the most valuable type-strain genomes for metagenomic binning, comparative biology and taxonomic classification.</title>
        <authorList>
            <person name="Goeker M."/>
        </authorList>
    </citation>
    <scope>NUCLEOTIDE SEQUENCE [LARGE SCALE GENOMIC DNA]</scope>
    <source>
        <strain evidence="4 5">DSM 27512</strain>
    </source>
</reference>
<dbReference type="EMBL" id="JAGGLI010000061">
    <property type="protein sequence ID" value="MBP2029036.1"/>
    <property type="molecule type" value="Genomic_DNA"/>
</dbReference>
<dbReference type="PROSITE" id="PS51186">
    <property type="entry name" value="GNAT"/>
    <property type="match status" value="1"/>
</dbReference>
<dbReference type="CDD" id="cd04301">
    <property type="entry name" value="NAT_SF"/>
    <property type="match status" value="1"/>
</dbReference>
<evidence type="ECO:0000259" key="3">
    <source>
        <dbReference type="PROSITE" id="PS51186"/>
    </source>
</evidence>
<keyword evidence="5" id="KW-1185">Reference proteome</keyword>
<proteinExistence type="predicted"/>